<accession>A0A9N9MS28</accession>
<feature type="region of interest" description="Disordered" evidence="1">
    <location>
        <begin position="1"/>
        <end position="22"/>
    </location>
</feature>
<evidence type="ECO:0000313" key="2">
    <source>
        <dbReference type="EMBL" id="CAG9770387.1"/>
    </source>
</evidence>
<dbReference type="AlphaFoldDB" id="A0A9N9MS28"/>
<proteinExistence type="predicted"/>
<feature type="compositionally biased region" description="Polar residues" evidence="1">
    <location>
        <begin position="8"/>
        <end position="17"/>
    </location>
</feature>
<dbReference type="OrthoDB" id="6775559at2759"/>
<dbReference type="Proteomes" id="UP001152799">
    <property type="component" value="Chromosome 6"/>
</dbReference>
<protein>
    <submittedName>
        <fullName evidence="2">Uncharacterized protein</fullName>
    </submittedName>
</protein>
<evidence type="ECO:0000313" key="3">
    <source>
        <dbReference type="Proteomes" id="UP001152799"/>
    </source>
</evidence>
<evidence type="ECO:0000256" key="1">
    <source>
        <dbReference type="SAM" id="MobiDB-lite"/>
    </source>
</evidence>
<sequence length="261" mass="29732">MKNEIETLKSSSLNTKPLENPEQLGVENNITYSQMAQRTALKPNVKNIPSLIIKPKKQQHADKTKIDIKHNIRLDTLNIGVKNTRFSKNGSVIIKCDNKKDIEILKSKAENTLVDYEVQLTRMKLPRFKIVGYEGQLDENEIANTIRNQNKFINEQDELKITYIKKLKHKKTSTIYAVNVAPVCSINSSIRRKSLLNGKDAQYMKIYLCHDASDARSIFIRIVIAQIRSHVKSVLTNTTSRNVQRSGSSALIVLKQILNTM</sequence>
<gene>
    <name evidence="2" type="ORF">CEUTPL_LOCUS10841</name>
</gene>
<dbReference type="EMBL" id="OU892282">
    <property type="protein sequence ID" value="CAG9770387.1"/>
    <property type="molecule type" value="Genomic_DNA"/>
</dbReference>
<keyword evidence="3" id="KW-1185">Reference proteome</keyword>
<name>A0A9N9MS28_9CUCU</name>
<organism evidence="2 3">
    <name type="scientific">Ceutorhynchus assimilis</name>
    <name type="common">cabbage seed weevil</name>
    <dbReference type="NCBI Taxonomy" id="467358"/>
    <lineage>
        <taxon>Eukaryota</taxon>
        <taxon>Metazoa</taxon>
        <taxon>Ecdysozoa</taxon>
        <taxon>Arthropoda</taxon>
        <taxon>Hexapoda</taxon>
        <taxon>Insecta</taxon>
        <taxon>Pterygota</taxon>
        <taxon>Neoptera</taxon>
        <taxon>Endopterygota</taxon>
        <taxon>Coleoptera</taxon>
        <taxon>Polyphaga</taxon>
        <taxon>Cucujiformia</taxon>
        <taxon>Curculionidae</taxon>
        <taxon>Ceutorhynchinae</taxon>
        <taxon>Ceutorhynchus</taxon>
    </lineage>
</organism>
<reference evidence="2" key="1">
    <citation type="submission" date="2022-01" db="EMBL/GenBank/DDBJ databases">
        <authorList>
            <person name="King R."/>
        </authorList>
    </citation>
    <scope>NUCLEOTIDE SEQUENCE</scope>
</reference>